<dbReference type="AlphaFoldDB" id="A0A0A9FNN5"/>
<reference evidence="1" key="2">
    <citation type="journal article" date="2015" name="Data Brief">
        <title>Shoot transcriptome of the giant reed, Arundo donax.</title>
        <authorList>
            <person name="Barrero R.A."/>
            <person name="Guerrero F.D."/>
            <person name="Moolhuijzen P."/>
            <person name="Goolsby J.A."/>
            <person name="Tidwell J."/>
            <person name="Bellgard S.E."/>
            <person name="Bellgard M.I."/>
        </authorList>
    </citation>
    <scope>NUCLEOTIDE SEQUENCE</scope>
    <source>
        <tissue evidence="1">Shoot tissue taken approximately 20 cm above the soil surface</tissue>
    </source>
</reference>
<organism evidence="1">
    <name type="scientific">Arundo donax</name>
    <name type="common">Giant reed</name>
    <name type="synonym">Donax arundinaceus</name>
    <dbReference type="NCBI Taxonomy" id="35708"/>
    <lineage>
        <taxon>Eukaryota</taxon>
        <taxon>Viridiplantae</taxon>
        <taxon>Streptophyta</taxon>
        <taxon>Embryophyta</taxon>
        <taxon>Tracheophyta</taxon>
        <taxon>Spermatophyta</taxon>
        <taxon>Magnoliopsida</taxon>
        <taxon>Liliopsida</taxon>
        <taxon>Poales</taxon>
        <taxon>Poaceae</taxon>
        <taxon>PACMAD clade</taxon>
        <taxon>Arundinoideae</taxon>
        <taxon>Arundineae</taxon>
        <taxon>Arundo</taxon>
    </lineage>
</organism>
<reference evidence="1" key="1">
    <citation type="submission" date="2014-09" db="EMBL/GenBank/DDBJ databases">
        <authorList>
            <person name="Magalhaes I.L.F."/>
            <person name="Oliveira U."/>
            <person name="Santos F.R."/>
            <person name="Vidigal T.H.D.A."/>
            <person name="Brescovit A.D."/>
            <person name="Santos A.J."/>
        </authorList>
    </citation>
    <scope>NUCLEOTIDE SEQUENCE</scope>
    <source>
        <tissue evidence="1">Shoot tissue taken approximately 20 cm above the soil surface</tissue>
    </source>
</reference>
<accession>A0A0A9FNN5</accession>
<evidence type="ECO:0000313" key="1">
    <source>
        <dbReference type="EMBL" id="JAE13902.1"/>
    </source>
</evidence>
<protein>
    <submittedName>
        <fullName evidence="1">Uncharacterized protein</fullName>
    </submittedName>
</protein>
<dbReference type="EMBL" id="GBRH01183994">
    <property type="protein sequence ID" value="JAE13902.1"/>
    <property type="molecule type" value="Transcribed_RNA"/>
</dbReference>
<sequence>MTDTYLVIYNPSSKQELPIFPPLLPTNRLTLCVSCAYHYCLAFVQINDSSCFFSTP</sequence>
<proteinExistence type="predicted"/>
<name>A0A0A9FNN5_ARUDO</name>